<keyword evidence="2" id="KW-1185">Reference proteome</keyword>
<dbReference type="KEGG" id="cvn:111099631"/>
<dbReference type="RefSeq" id="XP_022286701.1">
    <property type="nucleotide sequence ID" value="XM_022430993.1"/>
</dbReference>
<protein>
    <submittedName>
        <fullName evidence="3">Uncharacterized protein LOC111099631 isoform X1</fullName>
    </submittedName>
</protein>
<accession>A0A8B8A5G2</accession>
<proteinExistence type="predicted"/>
<gene>
    <name evidence="3" type="primary">LOC111099631</name>
</gene>
<sequence length="124" mass="13721">MHGMRFEEKKQALQELGVLFDKPKTPSFSTLVTRVGSFSKWTHVNPRRAWQGLDSTSQVPGTRSSAFSVGWGWRTGRRTMTRGWSTPVTPHTARSSSSTRAGGSGPRSPNLNTTRFSAEPQKLS</sequence>
<dbReference type="GeneID" id="111099631"/>
<evidence type="ECO:0000313" key="2">
    <source>
        <dbReference type="Proteomes" id="UP000694844"/>
    </source>
</evidence>
<reference evidence="3" key="1">
    <citation type="submission" date="2025-08" db="UniProtKB">
        <authorList>
            <consortium name="RefSeq"/>
        </authorList>
    </citation>
    <scope>IDENTIFICATION</scope>
    <source>
        <tissue evidence="3">Whole sample</tissue>
    </source>
</reference>
<dbReference type="AlphaFoldDB" id="A0A8B8A5G2"/>
<evidence type="ECO:0000313" key="3">
    <source>
        <dbReference type="RefSeq" id="XP_022286701.1"/>
    </source>
</evidence>
<feature type="region of interest" description="Disordered" evidence="1">
    <location>
        <begin position="78"/>
        <end position="124"/>
    </location>
</feature>
<name>A0A8B8A5G2_CRAVI</name>
<dbReference type="Proteomes" id="UP000694844">
    <property type="component" value="Chromosome 6"/>
</dbReference>
<organism evidence="2 3">
    <name type="scientific">Crassostrea virginica</name>
    <name type="common">Eastern oyster</name>
    <dbReference type="NCBI Taxonomy" id="6565"/>
    <lineage>
        <taxon>Eukaryota</taxon>
        <taxon>Metazoa</taxon>
        <taxon>Spiralia</taxon>
        <taxon>Lophotrochozoa</taxon>
        <taxon>Mollusca</taxon>
        <taxon>Bivalvia</taxon>
        <taxon>Autobranchia</taxon>
        <taxon>Pteriomorphia</taxon>
        <taxon>Ostreida</taxon>
        <taxon>Ostreoidea</taxon>
        <taxon>Ostreidae</taxon>
        <taxon>Crassostrea</taxon>
    </lineage>
</organism>
<feature type="compositionally biased region" description="Low complexity" evidence="1">
    <location>
        <begin position="81"/>
        <end position="109"/>
    </location>
</feature>
<evidence type="ECO:0000256" key="1">
    <source>
        <dbReference type="SAM" id="MobiDB-lite"/>
    </source>
</evidence>